<evidence type="ECO:0000256" key="7">
    <source>
        <dbReference type="ARBA" id="ARBA00022889"/>
    </source>
</evidence>
<dbReference type="SUPFAM" id="SSF57184">
    <property type="entry name" value="Growth factor receptor domain"/>
    <property type="match status" value="1"/>
</dbReference>
<feature type="domain" description="Cadherin" evidence="16">
    <location>
        <begin position="1141"/>
        <end position="1245"/>
    </location>
</feature>
<feature type="domain" description="Cadherin" evidence="16">
    <location>
        <begin position="105"/>
        <end position="211"/>
    </location>
</feature>
<dbReference type="InterPro" id="IPR018097">
    <property type="entry name" value="EGF_Ca-bd_CS"/>
</dbReference>
<evidence type="ECO:0000256" key="11">
    <source>
        <dbReference type="ARBA" id="ARBA00023180"/>
    </source>
</evidence>
<dbReference type="GO" id="GO:0016477">
    <property type="term" value="P:cell migration"/>
    <property type="evidence" value="ECO:0000318"/>
    <property type="project" value="GO_Central"/>
</dbReference>
<feature type="disulfide bond" evidence="13">
    <location>
        <begin position="2043"/>
        <end position="2052"/>
    </location>
</feature>
<keyword evidence="8" id="KW-1133">Transmembrane helix</keyword>
<sequence length="2540" mass="278721">FSKPVYSFEINEDTPPGRILHIILAFSRNIGQDRQATYSLVEDDGDGLFVLNPNTGEFTLSHVLDYEIEQYYILTVGAGLGQEQFARVRVYFNVLDINDNSPVFSLDAYTVAVLENIPTGSCFFSLNATDADDGLNAELNWSVISGDEEGRFAVGSNGVICLQKELDRETESIYSLTIQVCDCALPEDSRLTSTTHVTIYVEDVNDNAPFFNSGKSVHVLEDTPLHAVVMTVHAVDLDTGANSDIEYSLENLSGKAFRIDSSSGRVFLEEKLDRESTGLMTVLLTARDKGSPPLSTSMNLSVLIDDANDNSPAFTQSAYNVTVMEDAVRGLDVLRVFAYDSDEGANGQVRYSISQSPFLIDSVTGTLSVMDKLDREKSPTHTVTVTAVDRGEIPRSATAVVHVVLSDVNDFIPTFSPPLMTVHLLENMDHLPQVILQVSARDEDLGVNSQLTYSIDRGNEDGHFSLSPNGTLGVLHSLDRELRANYKLDVIAVDSGFPPLTGSGTIQILLDDVNDNKPLFIKNFISVSLYEDVPVGTTCAIIDAFDLDEGVNGEIRYSLEGGSSFFSIDQSSGVIFTTAELDRETVASYSLTVIGMDKNATHPLSSSVTVSVDVRDVNDQSPQFLNGPYVANVPNTVTTGSIICTVRAVDGDIGLNAKLKFSLFGPNSDQFSTDAARGVIFVSGSVSGPEDITISVRVVDSGNNSKMDTTTVTIRFQDATEFPRVTAASFEHLLPEDQPLNSQVTVVTAESNRKQLLGPILYYLAAGNFEEVFEVHEQSGAVTLKKPLDYETNKELLLWVEARDSGSPPFSSYVKIHINVSDVNDNSPVFTQSVYMCEVTENMPPSQVCEVLAIDLDSGIDGDVQYSILSGDIDNTFTIDINSGIIKTRKSTDREKVPLYNLTIQARDKGNELHTGTAMVIVAVLDANDNAPRFSQIFFTDIPENAPVGFIVIQITSTDEDIGEHAMSTYTIVNNSDRLPFAIDEASGHITVIQSLDRETKDRYIVKVNANDSAWNVNTEVTIYVTDINDNSPVFSQLSYSITIPETRAREIFLIQVYARDADLGQNGQIVYYIEPPSDIFRINATTGDILSKQPIALHDLEMQSHRITVVVSDCGDVPHRNNTIVTVNFVQYNYFSPVFLPFPSVTSVPFNLDVGTKVLQLSAVDKDFHSNGIVEYFVSGGNASLYFEVDRSGGMVFLNSSLKQNMNKLLTLQITAKDKGVPPLSTLASVRFLITDENRFAPQFSASQVTFFVPEDLPVGSVIGRVKAQDKDQGANGFLYYALEMESEGLIFSIGHSTGLITLLSSLDFEKQDVHRLQVTAKDDGWISKTSKLDVVIEVQDINDNPPVFSAKQYIVSVPENSPIGTSVFQVEATDIDSGENSQISYSLIKGHIDMFALDPHTGVITTQEMFDFELQLVYKVIIKASNPGNQDQMSLAQVCIQITGVNEYIPRFSKSQYDFAISERSPVGTKLGQISATDYDLGLDGDIYYLLVGQSKKVGFDIDKNSGEIYVVGDLRQYAQNHAVLRILAKNKGSINGSNVDEALVLVNVLDTNDPPEFFSDVYHAHVSEGTEVGTSVIKVAAVDQDSFSEWNHFFYSIESGNENNSFSLHPLNGVISVAAPLDREQWPFYNLTVVAIDEAPLPATGRTKVLITVSDINDNAPVLSSAVGHVRENQLYGTIITILNATDADLPPNQGPFTYQLGKFELENSFMLSPDGVLSTIKPVDRERNNAFPLPVVIQDAGIPPLSTTATVHITVLDENDNPSKPRNIYIEVKYYSTSFPGGLIGNVRPEDPDISDVFNCSLKNGPKNVFGFPAGKCDLWSSPYQGEAKFNLIVEAHDNHHPSVNNSVYVNFKGFSNASINNCILLYVTSPSFEVFLSVNYLKLIKALDNLFNLQASKIHVFGMKPLQNKTLLLAAVKSYNGQYISGEVVNAILSAQKTFLEDQSDIKILAITSDPCFMNPCQNEAACNKNVYVSPGIEVLESPTTIFVTPKNVEVFNCSCLPGFTGALCELDINECSERQCEHGGTCLNYPGGFSCHCMAGYSGPLCSVDIDECKSIFCQNGGTCFNFQGDFHCECSLGYAGVSGINCEEHSYGLEELSYMEFPPLDPRNNVFSLELATVQENSLLVYNYASMTGSASEFLALEIVDGKLQLSYNLGNGTVRLKTEKIVADGHFHKVLASRMGKVASLEVDSCSDDESDRFCYARSGGIGTERTLDVGSNNMMFGGIKSIDPILHRQSQVRTDDFIGCVKNVRLNGIPLDLSRALASYNVLERYSSNLGVYGISEDSALQLNGEVYVDYIIKESHRRRQQMRELVNGRREWLEEADNLAAIEVKLKTPAREGMLLHCQGREGHTTLKMTDGRLHLVSEDSLSGYMEHIFSEAFLSDGFWHILHLQRNGPFTSLVIDNHHLINTTNHTHDFTGINVERIFLGKVPKGYMRNQPEAGFMGCIEYLRYNGQILPFSGFNEVVEVQPRPPLVRTGCVSFSGCASSLCSEEIALASCLSYHCINGGTCNTLAEGNVSCVCLLNFTGALCE</sequence>
<protein>
    <submittedName>
        <fullName evidence="17">Uncharacterized protein</fullName>
    </submittedName>
</protein>
<feature type="domain" description="Cadherin" evidence="16">
    <location>
        <begin position="726"/>
        <end position="830"/>
    </location>
</feature>
<dbReference type="GO" id="GO:0016342">
    <property type="term" value="C:catenin complex"/>
    <property type="evidence" value="ECO:0000318"/>
    <property type="project" value="GO_Central"/>
</dbReference>
<dbReference type="PANTHER" id="PTHR24027">
    <property type="entry name" value="CADHERIN-23"/>
    <property type="match status" value="1"/>
</dbReference>
<feature type="domain" description="Cadherin" evidence="16">
    <location>
        <begin position="1561"/>
        <end position="1666"/>
    </location>
</feature>
<evidence type="ECO:0000256" key="5">
    <source>
        <dbReference type="ARBA" id="ARBA00022737"/>
    </source>
</evidence>
<dbReference type="FunFam" id="2.60.40.60:FF:000029">
    <property type="entry name" value="Cadherin EGF LAG seven-pass G-type receptor 3"/>
    <property type="match status" value="1"/>
</dbReference>
<dbReference type="FunFam" id="2.60.40.60:FF:000080">
    <property type="entry name" value="FAT atypical cadherin 1"/>
    <property type="match status" value="2"/>
</dbReference>
<feature type="domain" description="EGF-like" evidence="15">
    <location>
        <begin position="2055"/>
        <end position="2094"/>
    </location>
</feature>
<dbReference type="Pfam" id="PF07645">
    <property type="entry name" value="EGF_CA"/>
    <property type="match status" value="1"/>
</dbReference>
<evidence type="ECO:0000256" key="8">
    <source>
        <dbReference type="ARBA" id="ARBA00022989"/>
    </source>
</evidence>
<dbReference type="PROSITE" id="PS01186">
    <property type="entry name" value="EGF_2"/>
    <property type="match status" value="3"/>
</dbReference>
<keyword evidence="2 13" id="KW-0245">EGF-like domain</keyword>
<dbReference type="InterPro" id="IPR015919">
    <property type="entry name" value="Cadherin-like_sf"/>
</dbReference>
<name>W5LVI8_LEPOC</name>
<feature type="domain" description="Laminin G" evidence="14">
    <location>
        <begin position="2095"/>
        <end position="2285"/>
    </location>
</feature>
<dbReference type="GO" id="GO:0031175">
    <property type="term" value="P:neuron projection development"/>
    <property type="evidence" value="ECO:0000318"/>
    <property type="project" value="GO_Central"/>
</dbReference>
<evidence type="ECO:0000256" key="12">
    <source>
        <dbReference type="PROSITE-ProRule" id="PRU00043"/>
    </source>
</evidence>
<comment type="caution">
    <text evidence="13">Lacks conserved residue(s) required for the propagation of feature annotation.</text>
</comment>
<dbReference type="SUPFAM" id="SSF57196">
    <property type="entry name" value="EGF/Laminin"/>
    <property type="match status" value="1"/>
</dbReference>
<dbReference type="FunFam" id="2.60.40.60:FF:000131">
    <property type="entry name" value="FAT atypical cadherin 4"/>
    <property type="match status" value="1"/>
</dbReference>
<dbReference type="InterPro" id="IPR001791">
    <property type="entry name" value="Laminin_G"/>
</dbReference>
<dbReference type="PROSITE" id="PS01187">
    <property type="entry name" value="EGF_CA"/>
    <property type="match status" value="1"/>
</dbReference>
<dbReference type="GO" id="GO:0051239">
    <property type="term" value="P:regulation of multicellular organismal process"/>
    <property type="evidence" value="ECO:0007669"/>
    <property type="project" value="UniProtKB-ARBA"/>
</dbReference>
<dbReference type="PROSITE" id="PS00010">
    <property type="entry name" value="ASX_HYDROXYL"/>
    <property type="match status" value="2"/>
</dbReference>
<dbReference type="InterPro" id="IPR049883">
    <property type="entry name" value="NOTCH1_EGF-like"/>
</dbReference>
<evidence type="ECO:0000313" key="17">
    <source>
        <dbReference type="Ensembl" id="ENSLOCP00000000145.1"/>
    </source>
</evidence>
<dbReference type="InterPro" id="IPR000152">
    <property type="entry name" value="EGF-type_Asp/Asn_hydroxyl_site"/>
</dbReference>
<feature type="domain" description="EGF-like" evidence="15">
    <location>
        <begin position="2503"/>
        <end position="2540"/>
    </location>
</feature>
<dbReference type="InParanoid" id="W5LVI8"/>
<feature type="domain" description="Cadherin" evidence="16">
    <location>
        <begin position="1351"/>
        <end position="1454"/>
    </location>
</feature>
<keyword evidence="18" id="KW-1185">Reference proteome</keyword>
<dbReference type="GO" id="GO:0001736">
    <property type="term" value="P:establishment of planar polarity"/>
    <property type="evidence" value="ECO:0007669"/>
    <property type="project" value="UniProtKB-ARBA"/>
</dbReference>
<dbReference type="InterPro" id="IPR020894">
    <property type="entry name" value="Cadherin_CS"/>
</dbReference>
<feature type="disulfide bond" evidence="13">
    <location>
        <begin position="2005"/>
        <end position="2014"/>
    </location>
</feature>
<evidence type="ECO:0000256" key="3">
    <source>
        <dbReference type="ARBA" id="ARBA00022692"/>
    </source>
</evidence>
<dbReference type="GO" id="GO:0007156">
    <property type="term" value="P:homophilic cell adhesion via plasma membrane adhesion molecules"/>
    <property type="evidence" value="ECO:0007669"/>
    <property type="project" value="InterPro"/>
</dbReference>
<feature type="domain" description="Cadherin" evidence="16">
    <location>
        <begin position="934"/>
        <end position="1035"/>
    </location>
</feature>
<dbReference type="Gene3D" id="2.60.120.200">
    <property type="match status" value="2"/>
</dbReference>
<evidence type="ECO:0000256" key="6">
    <source>
        <dbReference type="ARBA" id="ARBA00022837"/>
    </source>
</evidence>
<dbReference type="CDD" id="cd00110">
    <property type="entry name" value="LamG"/>
    <property type="match status" value="2"/>
</dbReference>
<dbReference type="HOGENOM" id="CLU_000389_0_0_1"/>
<dbReference type="PROSITE" id="PS50026">
    <property type="entry name" value="EGF_3"/>
    <property type="match status" value="4"/>
</dbReference>
<feature type="domain" description="Cadherin" evidence="16">
    <location>
        <begin position="1036"/>
        <end position="1140"/>
    </location>
</feature>
<dbReference type="STRING" id="7918.ENSLOCP00000000145"/>
<dbReference type="GO" id="GO:0007423">
    <property type="term" value="P:sensory organ development"/>
    <property type="evidence" value="ECO:0007669"/>
    <property type="project" value="UniProtKB-ARBA"/>
</dbReference>
<dbReference type="PANTHER" id="PTHR24027:SF438">
    <property type="entry name" value="CADHERIN 23"/>
    <property type="match status" value="1"/>
</dbReference>
<dbReference type="InterPro" id="IPR009030">
    <property type="entry name" value="Growth_fac_rcpt_cys_sf"/>
</dbReference>
<dbReference type="SMART" id="SM00179">
    <property type="entry name" value="EGF_CA"/>
    <property type="match status" value="2"/>
</dbReference>
<dbReference type="CDD" id="cd00054">
    <property type="entry name" value="EGF_CA"/>
    <property type="match status" value="2"/>
</dbReference>
<dbReference type="FunFam" id="2.60.40.60:FF:000024">
    <property type="entry name" value="FAT atypical cadherin 3"/>
    <property type="match status" value="2"/>
</dbReference>
<evidence type="ECO:0000259" key="14">
    <source>
        <dbReference type="PROSITE" id="PS50025"/>
    </source>
</evidence>
<keyword evidence="3" id="KW-0812">Transmembrane</keyword>
<dbReference type="PROSITE" id="PS50268">
    <property type="entry name" value="CADHERIN_2"/>
    <property type="match status" value="17"/>
</dbReference>
<feature type="domain" description="Cadherin" evidence="16">
    <location>
        <begin position="831"/>
        <end position="934"/>
    </location>
</feature>
<dbReference type="Pfam" id="PF00008">
    <property type="entry name" value="EGF"/>
    <property type="match status" value="1"/>
</dbReference>
<dbReference type="Ensembl" id="ENSLOCT00000000145.1">
    <property type="protein sequence ID" value="ENSLOCP00000000145.1"/>
    <property type="gene ID" value="ENSLOCG00000000134.1"/>
</dbReference>
<dbReference type="GO" id="GO:0098742">
    <property type="term" value="P:cell-cell adhesion via plasma-membrane adhesion molecules"/>
    <property type="evidence" value="ECO:0000318"/>
    <property type="project" value="GO_Central"/>
</dbReference>
<feature type="domain" description="Cadherin" evidence="16">
    <location>
        <begin position="2"/>
        <end position="104"/>
    </location>
</feature>
<dbReference type="Gene3D" id="2.10.25.10">
    <property type="entry name" value="Laminin"/>
    <property type="match status" value="4"/>
</dbReference>
<dbReference type="FunFam" id="2.10.25.10:FF:000066">
    <property type="entry name" value="FAT atypical cadherin 4"/>
    <property type="match status" value="1"/>
</dbReference>
<dbReference type="FunFam" id="2.60.40.60:FF:000020">
    <property type="entry name" value="Dachsous cadherin-related 1b"/>
    <property type="match status" value="3"/>
</dbReference>
<dbReference type="GO" id="GO:0008013">
    <property type="term" value="F:beta-catenin binding"/>
    <property type="evidence" value="ECO:0000318"/>
    <property type="project" value="GO_Central"/>
</dbReference>
<feature type="domain" description="Cadherin" evidence="16">
    <location>
        <begin position="1455"/>
        <end position="1560"/>
    </location>
</feature>
<accession>W5LVI8</accession>
<reference evidence="17" key="3">
    <citation type="submission" date="2025-09" db="UniProtKB">
        <authorList>
            <consortium name="Ensembl"/>
        </authorList>
    </citation>
    <scope>IDENTIFICATION</scope>
</reference>
<evidence type="ECO:0000256" key="1">
    <source>
        <dbReference type="ARBA" id="ARBA00004167"/>
    </source>
</evidence>
<dbReference type="GeneTree" id="ENSGT00940000155719"/>
<dbReference type="InterPro" id="IPR000742">
    <property type="entry name" value="EGF"/>
</dbReference>
<keyword evidence="10 13" id="KW-1015">Disulfide bond</keyword>
<dbReference type="FunFam" id="2.60.120.200:FF:000340">
    <property type="entry name" value="Si:dkey-1m11.6"/>
    <property type="match status" value="1"/>
</dbReference>
<keyword evidence="6 12" id="KW-0106">Calcium</keyword>
<proteinExistence type="predicted"/>
<feature type="domain" description="Cadherin" evidence="16">
    <location>
        <begin position="521"/>
        <end position="624"/>
    </location>
</feature>
<evidence type="ECO:0000256" key="10">
    <source>
        <dbReference type="ARBA" id="ARBA00023157"/>
    </source>
</evidence>
<feature type="domain" description="Cadherin" evidence="16">
    <location>
        <begin position="315"/>
        <end position="415"/>
    </location>
</feature>
<feature type="domain" description="Cadherin" evidence="16">
    <location>
        <begin position="1246"/>
        <end position="1350"/>
    </location>
</feature>
<keyword evidence="7" id="KW-0130">Cell adhesion</keyword>
<evidence type="ECO:0000259" key="15">
    <source>
        <dbReference type="PROSITE" id="PS50026"/>
    </source>
</evidence>
<dbReference type="PROSITE" id="PS00022">
    <property type="entry name" value="EGF_1"/>
    <property type="match status" value="3"/>
</dbReference>
<dbReference type="InterPro" id="IPR002126">
    <property type="entry name" value="Cadherin-like_dom"/>
</dbReference>
<dbReference type="PROSITE" id="PS00232">
    <property type="entry name" value="CADHERIN_1"/>
    <property type="match status" value="7"/>
</dbReference>
<dbReference type="SUPFAM" id="SSF49313">
    <property type="entry name" value="Cadherin-like"/>
    <property type="match status" value="17"/>
</dbReference>
<dbReference type="InterPro" id="IPR039808">
    <property type="entry name" value="Cadherin"/>
</dbReference>
<dbReference type="GO" id="GO:0005509">
    <property type="term" value="F:calcium ion binding"/>
    <property type="evidence" value="ECO:0007669"/>
    <property type="project" value="UniProtKB-UniRule"/>
</dbReference>
<dbReference type="Proteomes" id="UP000018468">
    <property type="component" value="Unassembled WGS sequence"/>
</dbReference>
<dbReference type="FunFam" id="2.60.40.60:FF:000039">
    <property type="entry name" value="FAT atypical cadherin 3"/>
    <property type="match status" value="1"/>
</dbReference>
<dbReference type="CDD" id="cd11304">
    <property type="entry name" value="Cadherin_repeat"/>
    <property type="match status" value="16"/>
</dbReference>
<dbReference type="SUPFAM" id="SSF49899">
    <property type="entry name" value="Concanavalin A-like lectins/glucanases"/>
    <property type="match status" value="2"/>
</dbReference>
<evidence type="ECO:0000256" key="9">
    <source>
        <dbReference type="ARBA" id="ARBA00023136"/>
    </source>
</evidence>
<dbReference type="PROSITE" id="PS50025">
    <property type="entry name" value="LAM_G_DOMAIN"/>
    <property type="match status" value="2"/>
</dbReference>
<dbReference type="SMART" id="SM00282">
    <property type="entry name" value="LamG"/>
    <property type="match status" value="2"/>
</dbReference>
<dbReference type="InterPro" id="IPR013320">
    <property type="entry name" value="ConA-like_dom_sf"/>
</dbReference>
<dbReference type="GO" id="GO:0045296">
    <property type="term" value="F:cadherin binding"/>
    <property type="evidence" value="ECO:0000318"/>
    <property type="project" value="GO_Central"/>
</dbReference>
<dbReference type="GO" id="GO:0007157">
    <property type="term" value="P:heterophilic cell-cell adhesion via plasma membrane cell adhesion molecules"/>
    <property type="evidence" value="ECO:0007669"/>
    <property type="project" value="UniProtKB-ARBA"/>
</dbReference>
<dbReference type="Pfam" id="PF00028">
    <property type="entry name" value="Cadherin"/>
    <property type="match status" value="17"/>
</dbReference>
<feature type="disulfide bond" evidence="13">
    <location>
        <begin position="2530"/>
        <end position="2539"/>
    </location>
</feature>
<dbReference type="FunFam" id="2.60.40.60:FF:000146">
    <property type="entry name" value="cadherin-23 isoform X1"/>
    <property type="match status" value="1"/>
</dbReference>
<evidence type="ECO:0000256" key="2">
    <source>
        <dbReference type="ARBA" id="ARBA00022536"/>
    </source>
</evidence>
<dbReference type="Bgee" id="ENSLOCG00000000134">
    <property type="expression patterns" value="Expressed in brain and 5 other cell types or tissues"/>
</dbReference>
<evidence type="ECO:0000256" key="13">
    <source>
        <dbReference type="PROSITE-ProRule" id="PRU00076"/>
    </source>
</evidence>
<dbReference type="SMART" id="SM00112">
    <property type="entry name" value="CA"/>
    <property type="match status" value="17"/>
</dbReference>
<comment type="subcellular location">
    <subcellularLocation>
        <location evidence="1">Membrane</location>
        <topology evidence="1">Single-pass membrane protein</topology>
    </subcellularLocation>
</comment>
<dbReference type="FunFam" id="2.60.40.60:FF:000037">
    <property type="entry name" value="FAT atypical cadherin 1"/>
    <property type="match status" value="1"/>
</dbReference>
<dbReference type="FunFam" id="2.60.40.60:FF:000160">
    <property type="entry name" value="cadherin-23 isoform X1"/>
    <property type="match status" value="1"/>
</dbReference>
<feature type="domain" description="Cadherin" evidence="16">
    <location>
        <begin position="625"/>
        <end position="725"/>
    </location>
</feature>
<dbReference type="PRINTS" id="PR00205">
    <property type="entry name" value="CADHERIN"/>
</dbReference>
<dbReference type="FunFam" id="2.60.40.60:FF:000106">
    <property type="entry name" value="FAT atypical cadherin 4"/>
    <property type="match status" value="1"/>
</dbReference>
<reference evidence="17" key="2">
    <citation type="submission" date="2025-08" db="UniProtKB">
        <authorList>
            <consortium name="Ensembl"/>
        </authorList>
    </citation>
    <scope>IDENTIFICATION</scope>
</reference>
<dbReference type="Pfam" id="PF02210">
    <property type="entry name" value="Laminin_G_2"/>
    <property type="match status" value="2"/>
</dbReference>
<evidence type="ECO:0000256" key="4">
    <source>
        <dbReference type="ARBA" id="ARBA00022729"/>
    </source>
</evidence>
<dbReference type="SMART" id="SM00181">
    <property type="entry name" value="EGF"/>
    <property type="match status" value="4"/>
</dbReference>
<feature type="domain" description="EGF-like" evidence="15">
    <location>
        <begin position="1957"/>
        <end position="2015"/>
    </location>
</feature>
<dbReference type="eggNOG" id="KOG1219">
    <property type="taxonomic scope" value="Eukaryota"/>
</dbReference>
<keyword evidence="11" id="KW-0325">Glycoprotein</keyword>
<evidence type="ECO:0000313" key="18">
    <source>
        <dbReference type="Proteomes" id="UP000018468"/>
    </source>
</evidence>
<keyword evidence="9" id="KW-0472">Membrane</keyword>
<dbReference type="Gene3D" id="2.60.40.60">
    <property type="entry name" value="Cadherins"/>
    <property type="match status" value="17"/>
</dbReference>
<dbReference type="FunFam" id="2.60.120.200:FF:000030">
    <property type="entry name" value="FAT atypical cadherin 4"/>
    <property type="match status" value="1"/>
</dbReference>
<feature type="domain" description="EGF-like" evidence="15">
    <location>
        <begin position="2017"/>
        <end position="2053"/>
    </location>
</feature>
<dbReference type="OMA" id="VADGHFH"/>
<organism evidence="17 18">
    <name type="scientific">Lepisosteus oculatus</name>
    <name type="common">Spotted gar</name>
    <dbReference type="NCBI Taxonomy" id="7918"/>
    <lineage>
        <taxon>Eukaryota</taxon>
        <taxon>Metazoa</taxon>
        <taxon>Chordata</taxon>
        <taxon>Craniata</taxon>
        <taxon>Vertebrata</taxon>
        <taxon>Euteleostomi</taxon>
        <taxon>Actinopterygii</taxon>
        <taxon>Neopterygii</taxon>
        <taxon>Holostei</taxon>
        <taxon>Semionotiformes</taxon>
        <taxon>Lepisosteidae</taxon>
        <taxon>Lepisosteus</taxon>
    </lineage>
</organism>
<keyword evidence="5" id="KW-0677">Repeat</keyword>
<feature type="domain" description="Cadherin" evidence="16">
    <location>
        <begin position="1673"/>
        <end position="1771"/>
    </location>
</feature>
<evidence type="ECO:0000259" key="16">
    <source>
        <dbReference type="PROSITE" id="PS50268"/>
    </source>
</evidence>
<reference evidence="18" key="1">
    <citation type="submission" date="2011-12" db="EMBL/GenBank/DDBJ databases">
        <title>The Draft Genome of Lepisosteus oculatus.</title>
        <authorList>
            <consortium name="The Broad Institute Genome Assembly &amp; Analysis Group"/>
            <consortium name="Computational R&amp;D Group"/>
            <consortium name="and Sequencing Platform"/>
            <person name="Di Palma F."/>
            <person name="Alfoldi J."/>
            <person name="Johnson J."/>
            <person name="Berlin A."/>
            <person name="Gnerre S."/>
            <person name="Jaffe D."/>
            <person name="MacCallum I."/>
            <person name="Young S."/>
            <person name="Walker B.J."/>
            <person name="Lander E.S."/>
            <person name="Lindblad-Toh K."/>
        </authorList>
    </citation>
    <scope>NUCLEOTIDE SEQUENCE [LARGE SCALE GENOMIC DNA]</scope>
</reference>
<keyword evidence="4" id="KW-0732">Signal</keyword>
<feature type="domain" description="Cadherin" evidence="16">
    <location>
        <begin position="211"/>
        <end position="314"/>
    </location>
</feature>
<dbReference type="InterPro" id="IPR001881">
    <property type="entry name" value="EGF-like_Ca-bd_dom"/>
</dbReference>
<feature type="domain" description="Cadherin" evidence="16">
    <location>
        <begin position="416"/>
        <end position="520"/>
    </location>
</feature>
<feature type="domain" description="Laminin G" evidence="14">
    <location>
        <begin position="2316"/>
        <end position="2487"/>
    </location>
</feature>
<dbReference type="FunFam" id="2.10.25.10:FF:000293">
    <property type="entry name" value="FAT atypical cadherin 4"/>
    <property type="match status" value="1"/>
</dbReference>
<dbReference type="GO" id="GO:0050793">
    <property type="term" value="P:regulation of developmental process"/>
    <property type="evidence" value="ECO:0007669"/>
    <property type="project" value="UniProtKB-ARBA"/>
</dbReference>